<dbReference type="AlphaFoldDB" id="A0A3B0X6Q1"/>
<sequence length="65" mass="7394">MKERNLIVRQGHRDYSLKSKPGSGNALVPFLLLKGNWLEKAGFMIDREVKVLVKDECLVILPKNS</sequence>
<name>A0A3B0X6Q1_9ZZZZ</name>
<accession>A0A3B0X6Q1</accession>
<evidence type="ECO:0000313" key="2">
    <source>
        <dbReference type="EMBL" id="VAW63985.1"/>
    </source>
</evidence>
<dbReference type="GO" id="GO:0005737">
    <property type="term" value="C:cytoplasm"/>
    <property type="evidence" value="ECO:0007669"/>
    <property type="project" value="InterPro"/>
</dbReference>
<gene>
    <name evidence="2" type="ORF">MNBD_GAMMA08-2234</name>
</gene>
<protein>
    <recommendedName>
        <fullName evidence="1">Toxin SymE-like domain-containing protein</fullName>
    </recommendedName>
</protein>
<dbReference type="InterPro" id="IPR014944">
    <property type="entry name" value="Toxin_SymE-like"/>
</dbReference>
<dbReference type="Pfam" id="PF08845">
    <property type="entry name" value="SymE_toxin"/>
    <property type="match status" value="1"/>
</dbReference>
<evidence type="ECO:0000259" key="1">
    <source>
        <dbReference type="Pfam" id="PF08845"/>
    </source>
</evidence>
<feature type="domain" description="Toxin SymE-like" evidence="1">
    <location>
        <begin position="24"/>
        <end position="60"/>
    </location>
</feature>
<dbReference type="GO" id="GO:0016788">
    <property type="term" value="F:hydrolase activity, acting on ester bonds"/>
    <property type="evidence" value="ECO:0007669"/>
    <property type="project" value="InterPro"/>
</dbReference>
<dbReference type="GO" id="GO:0003723">
    <property type="term" value="F:RNA binding"/>
    <property type="evidence" value="ECO:0007669"/>
    <property type="project" value="InterPro"/>
</dbReference>
<dbReference type="GO" id="GO:0016070">
    <property type="term" value="P:RNA metabolic process"/>
    <property type="evidence" value="ECO:0007669"/>
    <property type="project" value="InterPro"/>
</dbReference>
<reference evidence="2" key="1">
    <citation type="submission" date="2018-06" db="EMBL/GenBank/DDBJ databases">
        <authorList>
            <person name="Zhirakovskaya E."/>
        </authorList>
    </citation>
    <scope>NUCLEOTIDE SEQUENCE</scope>
</reference>
<proteinExistence type="predicted"/>
<organism evidence="2">
    <name type="scientific">hydrothermal vent metagenome</name>
    <dbReference type="NCBI Taxonomy" id="652676"/>
    <lineage>
        <taxon>unclassified sequences</taxon>
        <taxon>metagenomes</taxon>
        <taxon>ecological metagenomes</taxon>
    </lineage>
</organism>
<dbReference type="EMBL" id="UOFH01000264">
    <property type="protein sequence ID" value="VAW63985.1"/>
    <property type="molecule type" value="Genomic_DNA"/>
</dbReference>